<evidence type="ECO:0000313" key="4">
    <source>
        <dbReference type="Proteomes" id="UP000053411"/>
    </source>
</evidence>
<keyword evidence="4" id="KW-1185">Reference proteome</keyword>
<feature type="region of interest" description="Disordered" evidence="1">
    <location>
        <begin position="117"/>
        <end position="143"/>
    </location>
</feature>
<accession>A0A0D2JX72</accession>
<dbReference type="EMBL" id="KN848083">
    <property type="protein sequence ID" value="KIX95119.1"/>
    <property type="molecule type" value="Genomic_DNA"/>
</dbReference>
<evidence type="ECO:0000256" key="2">
    <source>
        <dbReference type="SAM" id="SignalP"/>
    </source>
</evidence>
<feature type="compositionally biased region" description="Polar residues" evidence="1">
    <location>
        <begin position="895"/>
        <end position="910"/>
    </location>
</feature>
<reference evidence="3 4" key="1">
    <citation type="submission" date="2015-01" db="EMBL/GenBank/DDBJ databases">
        <title>The Genome Sequence of Fonsecaea multimorphosa CBS 102226.</title>
        <authorList>
            <consortium name="The Broad Institute Genomics Platform"/>
            <person name="Cuomo C."/>
            <person name="de Hoog S."/>
            <person name="Gorbushina A."/>
            <person name="Stielow B."/>
            <person name="Teixiera M."/>
            <person name="Abouelleil A."/>
            <person name="Chapman S.B."/>
            <person name="Priest M."/>
            <person name="Young S.K."/>
            <person name="Wortman J."/>
            <person name="Nusbaum C."/>
            <person name="Birren B."/>
        </authorList>
    </citation>
    <scope>NUCLEOTIDE SEQUENCE [LARGE SCALE GENOMIC DNA]</scope>
    <source>
        <strain evidence="3 4">CBS 102226</strain>
    </source>
</reference>
<feature type="compositionally biased region" description="Polar residues" evidence="1">
    <location>
        <begin position="311"/>
        <end position="340"/>
    </location>
</feature>
<dbReference type="GeneID" id="27714781"/>
<organism evidence="3 4">
    <name type="scientific">Fonsecaea multimorphosa CBS 102226</name>
    <dbReference type="NCBI Taxonomy" id="1442371"/>
    <lineage>
        <taxon>Eukaryota</taxon>
        <taxon>Fungi</taxon>
        <taxon>Dikarya</taxon>
        <taxon>Ascomycota</taxon>
        <taxon>Pezizomycotina</taxon>
        <taxon>Eurotiomycetes</taxon>
        <taxon>Chaetothyriomycetidae</taxon>
        <taxon>Chaetothyriales</taxon>
        <taxon>Herpotrichiellaceae</taxon>
        <taxon>Fonsecaea</taxon>
    </lineage>
</organism>
<dbReference type="AlphaFoldDB" id="A0A0D2JX72"/>
<feature type="region of interest" description="Disordered" evidence="1">
    <location>
        <begin position="616"/>
        <end position="646"/>
    </location>
</feature>
<dbReference type="Proteomes" id="UP000053411">
    <property type="component" value="Unassembled WGS sequence"/>
</dbReference>
<dbReference type="OrthoDB" id="4158708at2759"/>
<keyword evidence="2" id="KW-0732">Signal</keyword>
<protein>
    <submittedName>
        <fullName evidence="3">Uncharacterized protein</fullName>
    </submittedName>
</protein>
<dbReference type="VEuPathDB" id="FungiDB:Z520_09035"/>
<gene>
    <name evidence="3" type="ORF">Z520_09035</name>
</gene>
<feature type="chain" id="PRO_5002245722" evidence="2">
    <location>
        <begin position="18"/>
        <end position="910"/>
    </location>
</feature>
<feature type="region of interest" description="Disordered" evidence="1">
    <location>
        <begin position="302"/>
        <end position="356"/>
    </location>
</feature>
<name>A0A0D2JX72_9EURO</name>
<proteinExistence type="predicted"/>
<sequence>MRFTLIIFSVLLASVSTTYPFCFAQAATIITSLLTTETTITNLYTSLLAQTVTQPPVTVTRIAQAPAGLASQAAAYPLSAPQLVTNPLLASQAATYPLSGPQPAAYPLPASQAAAYPLTGPQPAANPLPAPQPAQAGGQASGGGFGLPNPFGAVGDIVGGVADVAGDIVNGGAHLAGQVVDTAGDAVRGVGGGNYIAPVPIPGAPAVPAVPGLPGLPGVPGVPGVPGAPAVPAALGVVGGAVPPGLGPALAPVPSPMPFPGSPGTPALSAPVPGEQSLGSAVPVPTGSLVIPSAGPVGSFTTGSPAMPSASIPTTNGPTYAPSMSLTPRPAPSTSKGVTPSSISSSMTASSPSATTSGSAVISYLTETLTQKGTLEIEVHGTVTHILRGSSFLSLVTSHSSSHTSSPSSSQTSTQALPTRKPTRKGTVLVGPSEATAKMTRTFDPTVPVPTHSCPREAIVAVAQHRDFCNNPGADKPTKMVYCTFEPTIELCCGAWEQGHEQEYGGYETVRRRIIYESSDPTTILTSRPFEWQLQEVRDNAGNIVEREVIKQQTTEFNMNAHTCELWRATDDQFAFYMQNLATFGVYDVDRTGRAIGTTAFWEWEPEGRWPPYGEQGTVPTTGSQPGIWTPKPGTEGNAQPESPQKLDDLITDYDQRREWFRKRLGESELHLHGAKDRAGEGCSKRLSPIDFESRIEKLGMRTDALNQHLPAWPTKKVWQNRRDREVARVLWKDFFAALNVCAETLENRLPSKPERAEYSNQEDWMAAFTNWRNLFTDEPLQKSRGTTPKPDRPKCPKEAMKKLAKLGKHLKDASVKSVPKEDAKWDLLDTYATELLNKGVCREQILVILAKPHRKAYSSFRKWYSDRRAWNKYISSLEKGEDAPLPKIDAFKNKQPTQNQPSENNPTQD</sequence>
<evidence type="ECO:0000313" key="3">
    <source>
        <dbReference type="EMBL" id="KIX95119.1"/>
    </source>
</evidence>
<dbReference type="RefSeq" id="XP_016629242.1">
    <property type="nucleotide sequence ID" value="XM_016779531.1"/>
</dbReference>
<feature type="signal peptide" evidence="2">
    <location>
        <begin position="1"/>
        <end position="17"/>
    </location>
</feature>
<feature type="region of interest" description="Disordered" evidence="1">
    <location>
        <begin position="397"/>
        <end position="428"/>
    </location>
</feature>
<feature type="compositionally biased region" description="Low complexity" evidence="1">
    <location>
        <begin position="397"/>
        <end position="415"/>
    </location>
</feature>
<evidence type="ECO:0000256" key="1">
    <source>
        <dbReference type="SAM" id="MobiDB-lite"/>
    </source>
</evidence>
<feature type="region of interest" description="Disordered" evidence="1">
    <location>
        <begin position="885"/>
        <end position="910"/>
    </location>
</feature>
<feature type="compositionally biased region" description="Low complexity" evidence="1">
    <location>
        <begin position="341"/>
        <end position="356"/>
    </location>
</feature>
<feature type="compositionally biased region" description="Polar residues" evidence="1">
    <location>
        <begin position="618"/>
        <end position="627"/>
    </location>
</feature>